<accession>U2YLM2</accession>
<reference evidence="1 2" key="1">
    <citation type="submission" date="2013-09" db="EMBL/GenBank/DDBJ databases">
        <title>Whole genome shotgun sequence of Novosphingobium tardaugens NBRC 16725.</title>
        <authorList>
            <person name="Isaki S."/>
            <person name="Hosoyama A."/>
            <person name="Tsuchikane K."/>
            <person name="Katsumata H."/>
            <person name="Ando Y."/>
            <person name="Yamazaki S."/>
            <person name="Fujita N."/>
        </authorList>
    </citation>
    <scope>NUCLEOTIDE SEQUENCE [LARGE SCALE GENOMIC DNA]</scope>
    <source>
        <strain evidence="1 2">NBRC 16725</strain>
    </source>
</reference>
<dbReference type="eggNOG" id="ENOG5033ETB">
    <property type="taxonomic scope" value="Bacteria"/>
</dbReference>
<dbReference type="Proteomes" id="UP000016568">
    <property type="component" value="Unassembled WGS sequence"/>
</dbReference>
<gene>
    <name evidence="1" type="ORF">NT2_05_02170</name>
</gene>
<dbReference type="OrthoDB" id="7619915at2"/>
<dbReference type="KEGG" id="ntd:EGO55_12330"/>
<dbReference type="AlphaFoldDB" id="U2YLM2"/>
<proteinExistence type="predicted"/>
<sequence length="72" mass="7996">MQNTVNIPPRRAFTQPLAGETWDSLAKRLFPEEPVEQAIQKLQSWNLFLAFRPGGGGMTPSDIVFVEAPRAA</sequence>
<keyword evidence="2" id="KW-1185">Reference proteome</keyword>
<evidence type="ECO:0000313" key="1">
    <source>
        <dbReference type="EMBL" id="GAD49297.1"/>
    </source>
</evidence>
<evidence type="ECO:0000313" key="2">
    <source>
        <dbReference type="Proteomes" id="UP000016568"/>
    </source>
</evidence>
<name>U2YLM2_9SPHN</name>
<protein>
    <submittedName>
        <fullName evidence="1">Uncharacterized protein</fullName>
    </submittedName>
</protein>
<organism evidence="1 2">
    <name type="scientific">Caenibius tardaugens NBRC 16725</name>
    <dbReference type="NCBI Taxonomy" id="1219035"/>
    <lineage>
        <taxon>Bacteria</taxon>
        <taxon>Pseudomonadati</taxon>
        <taxon>Pseudomonadota</taxon>
        <taxon>Alphaproteobacteria</taxon>
        <taxon>Sphingomonadales</taxon>
        <taxon>Erythrobacteraceae</taxon>
        <taxon>Caenibius</taxon>
    </lineage>
</organism>
<dbReference type="RefSeq" id="WP_021690203.1">
    <property type="nucleotide sequence ID" value="NZ_BASZ01000005.1"/>
</dbReference>
<dbReference type="EMBL" id="BASZ01000005">
    <property type="protein sequence ID" value="GAD49297.1"/>
    <property type="molecule type" value="Genomic_DNA"/>
</dbReference>
<comment type="caution">
    <text evidence="1">The sequence shown here is derived from an EMBL/GenBank/DDBJ whole genome shotgun (WGS) entry which is preliminary data.</text>
</comment>